<keyword evidence="2 6" id="KW-0698">rRNA processing</keyword>
<reference evidence="10" key="1">
    <citation type="submission" date="2017-04" db="EMBL/GenBank/DDBJ databases">
        <authorList>
            <person name="Varghese N."/>
            <person name="Submissions S."/>
        </authorList>
    </citation>
    <scope>NUCLEOTIDE SEQUENCE [LARGE SCALE GENOMIC DNA]</scope>
</reference>
<dbReference type="RefSeq" id="WP_086433630.1">
    <property type="nucleotide sequence ID" value="NZ_FXWH01000001.1"/>
</dbReference>
<accession>A0A1Y6EKI3</accession>
<comment type="catalytic activity">
    <reaction evidence="6">
        <text>cytidine(1402) in 16S rRNA + S-adenosyl-L-methionine = 2'-O-methylcytidine(1402) in 16S rRNA + S-adenosyl-L-homocysteine + H(+)</text>
        <dbReference type="Rhea" id="RHEA:42924"/>
        <dbReference type="Rhea" id="RHEA-COMP:10285"/>
        <dbReference type="Rhea" id="RHEA-COMP:10286"/>
        <dbReference type="ChEBI" id="CHEBI:15378"/>
        <dbReference type="ChEBI" id="CHEBI:57856"/>
        <dbReference type="ChEBI" id="CHEBI:59789"/>
        <dbReference type="ChEBI" id="CHEBI:74495"/>
        <dbReference type="ChEBI" id="CHEBI:82748"/>
        <dbReference type="EC" id="2.1.1.198"/>
    </reaction>
</comment>
<dbReference type="Gene3D" id="3.30.950.10">
    <property type="entry name" value="Methyltransferase, Cobalt-precorrin-4 Transmethylase, Domain 2"/>
    <property type="match status" value="1"/>
</dbReference>
<evidence type="ECO:0000256" key="1">
    <source>
        <dbReference type="ARBA" id="ARBA00022490"/>
    </source>
</evidence>
<evidence type="ECO:0000259" key="8">
    <source>
        <dbReference type="Pfam" id="PF23016"/>
    </source>
</evidence>
<feature type="domain" description="RsmI HTH" evidence="8">
    <location>
        <begin position="238"/>
        <end position="282"/>
    </location>
</feature>
<dbReference type="PROSITE" id="PS01296">
    <property type="entry name" value="RSMI"/>
    <property type="match status" value="1"/>
</dbReference>
<evidence type="ECO:0000313" key="10">
    <source>
        <dbReference type="Proteomes" id="UP000194450"/>
    </source>
</evidence>
<dbReference type="PIRSF" id="PIRSF005917">
    <property type="entry name" value="MTase_YraL"/>
    <property type="match status" value="1"/>
</dbReference>
<dbReference type="OrthoDB" id="9809084at2"/>
<comment type="function">
    <text evidence="6">Catalyzes the 2'-O-methylation of the ribose of cytidine 1402 (C1402) in 16S rRNA.</text>
</comment>
<dbReference type="Pfam" id="PF00590">
    <property type="entry name" value="TP_methylase"/>
    <property type="match status" value="1"/>
</dbReference>
<keyword evidence="5 6" id="KW-0949">S-adenosyl-L-methionine</keyword>
<dbReference type="InterPro" id="IPR035996">
    <property type="entry name" value="4pyrrol_Methylase_sf"/>
</dbReference>
<sequence length="284" mass="30911">MSSASDPGILYIVPTPIGNLGDISERACAVLAEVQVIAAEDTRHSGKLLSHLGIKNDLLALHEHNERDRSEALIKRLQAGESIALISDAGTPLISDPGYVLVGQCRRAGIKVVALPGACAITTALSASGLATDRFCFEGFLPAKPQQRRKRLQELLTETRTLVFYESPHRIVHTLEALHEVFGEQRGCVLGRELTKQFETYLTGTVAEVLQQVTADSNQQRGEMVLMLAGAEPAAHTELPTEALHCLKLLSQELPLKKAAAIVAEVYGLRKNQLYEYGLQAKNE</sequence>
<dbReference type="Pfam" id="PF23016">
    <property type="entry name" value="RsmI_C"/>
    <property type="match status" value="1"/>
</dbReference>
<dbReference type="GO" id="GO:0005737">
    <property type="term" value="C:cytoplasm"/>
    <property type="evidence" value="ECO:0007669"/>
    <property type="project" value="UniProtKB-SubCell"/>
</dbReference>
<proteinExistence type="inferred from homology"/>
<dbReference type="InterPro" id="IPR053910">
    <property type="entry name" value="RsmI_HTH"/>
</dbReference>
<keyword evidence="4 6" id="KW-0808">Transferase</keyword>
<feature type="domain" description="Tetrapyrrole methylase" evidence="7">
    <location>
        <begin position="10"/>
        <end position="209"/>
    </location>
</feature>
<dbReference type="InterPro" id="IPR018063">
    <property type="entry name" value="SAM_MeTrfase_RsmI_CS"/>
</dbReference>
<comment type="subcellular location">
    <subcellularLocation>
        <location evidence="6">Cytoplasm</location>
    </subcellularLocation>
</comment>
<keyword evidence="10" id="KW-1185">Reference proteome</keyword>
<keyword evidence="1 6" id="KW-0963">Cytoplasm</keyword>
<dbReference type="FunFam" id="3.40.1010.10:FF:000002">
    <property type="entry name" value="Ribosomal RNA small subunit methyltransferase I"/>
    <property type="match status" value="1"/>
</dbReference>
<evidence type="ECO:0000259" key="7">
    <source>
        <dbReference type="Pfam" id="PF00590"/>
    </source>
</evidence>
<evidence type="ECO:0000256" key="2">
    <source>
        <dbReference type="ARBA" id="ARBA00022552"/>
    </source>
</evidence>
<evidence type="ECO:0000256" key="5">
    <source>
        <dbReference type="ARBA" id="ARBA00022691"/>
    </source>
</evidence>
<evidence type="ECO:0000256" key="3">
    <source>
        <dbReference type="ARBA" id="ARBA00022603"/>
    </source>
</evidence>
<dbReference type="SUPFAM" id="SSF53790">
    <property type="entry name" value="Tetrapyrrole methylase"/>
    <property type="match status" value="1"/>
</dbReference>
<protein>
    <recommendedName>
        <fullName evidence="6">Ribosomal RNA small subunit methyltransferase I</fullName>
        <ecNumber evidence="6">2.1.1.198</ecNumber>
    </recommendedName>
    <alternativeName>
        <fullName evidence="6">16S rRNA 2'-O-ribose C1402 methyltransferase</fullName>
    </alternativeName>
    <alternativeName>
        <fullName evidence="6">rRNA (cytidine-2'-O-)-methyltransferase RsmI</fullName>
    </alternativeName>
</protein>
<dbReference type="PANTHER" id="PTHR46111:SF1">
    <property type="entry name" value="RIBOSOMAL RNA SMALL SUBUNIT METHYLTRANSFERASE I"/>
    <property type="match status" value="1"/>
</dbReference>
<dbReference type="PANTHER" id="PTHR46111">
    <property type="entry name" value="RIBOSOMAL RNA SMALL SUBUNIT METHYLTRANSFERASE I"/>
    <property type="match status" value="1"/>
</dbReference>
<dbReference type="Gene3D" id="3.40.1010.10">
    <property type="entry name" value="Cobalt-precorrin-4 Transmethylase, Domain 1"/>
    <property type="match status" value="1"/>
</dbReference>
<dbReference type="HAMAP" id="MF_01877">
    <property type="entry name" value="16SrRNA_methyltr_I"/>
    <property type="match status" value="1"/>
</dbReference>
<dbReference type="InterPro" id="IPR000878">
    <property type="entry name" value="4pyrrol_Mease"/>
</dbReference>
<gene>
    <name evidence="6" type="primary">rsmI</name>
    <name evidence="9" type="ORF">SAMN06297229_0452</name>
</gene>
<dbReference type="EMBL" id="FXWH01000001">
    <property type="protein sequence ID" value="SMQ60683.1"/>
    <property type="molecule type" value="Genomic_DNA"/>
</dbReference>
<evidence type="ECO:0000256" key="4">
    <source>
        <dbReference type="ARBA" id="ARBA00022679"/>
    </source>
</evidence>
<keyword evidence="3 6" id="KW-0489">Methyltransferase</keyword>
<dbReference type="AlphaFoldDB" id="A0A1Y6EKI3"/>
<dbReference type="EC" id="2.1.1.198" evidence="6"/>
<dbReference type="CDD" id="cd11648">
    <property type="entry name" value="RsmI"/>
    <property type="match status" value="1"/>
</dbReference>
<dbReference type="NCBIfam" id="TIGR00096">
    <property type="entry name" value="16S rRNA (cytidine(1402)-2'-O)-methyltransferase"/>
    <property type="match status" value="1"/>
</dbReference>
<comment type="similarity">
    <text evidence="6">Belongs to the methyltransferase superfamily. RsmI family.</text>
</comment>
<dbReference type="GO" id="GO:0070677">
    <property type="term" value="F:rRNA (cytosine-2'-O-)-methyltransferase activity"/>
    <property type="evidence" value="ECO:0007669"/>
    <property type="project" value="UniProtKB-UniRule"/>
</dbReference>
<dbReference type="InterPro" id="IPR008189">
    <property type="entry name" value="rRNA_ssu_MeTfrase_I"/>
</dbReference>
<name>A0A1Y6EKI3_9GAMM</name>
<dbReference type="InterPro" id="IPR014777">
    <property type="entry name" value="4pyrrole_Mease_sub1"/>
</dbReference>
<evidence type="ECO:0000256" key="6">
    <source>
        <dbReference type="HAMAP-Rule" id="MF_01877"/>
    </source>
</evidence>
<dbReference type="FunFam" id="3.30.950.10:FF:000002">
    <property type="entry name" value="Ribosomal RNA small subunit methyltransferase I"/>
    <property type="match status" value="1"/>
</dbReference>
<dbReference type="Proteomes" id="UP000194450">
    <property type="component" value="Unassembled WGS sequence"/>
</dbReference>
<evidence type="ECO:0000313" key="9">
    <source>
        <dbReference type="EMBL" id="SMQ60683.1"/>
    </source>
</evidence>
<organism evidence="9 10">
    <name type="scientific">Pseudidiomarina planktonica</name>
    <dbReference type="NCBI Taxonomy" id="1323738"/>
    <lineage>
        <taxon>Bacteria</taxon>
        <taxon>Pseudomonadati</taxon>
        <taxon>Pseudomonadota</taxon>
        <taxon>Gammaproteobacteria</taxon>
        <taxon>Alteromonadales</taxon>
        <taxon>Idiomarinaceae</taxon>
        <taxon>Pseudidiomarina</taxon>
    </lineage>
</organism>
<dbReference type="InterPro" id="IPR014776">
    <property type="entry name" value="4pyrrole_Mease_sub2"/>
</dbReference>